<evidence type="ECO:0000256" key="7">
    <source>
        <dbReference type="ARBA" id="ARBA00022723"/>
    </source>
</evidence>
<dbReference type="InterPro" id="IPR002401">
    <property type="entry name" value="Cyt_P450_E_grp-I"/>
</dbReference>
<keyword evidence="5 13" id="KW-0349">Heme</keyword>
<evidence type="ECO:0000256" key="3">
    <source>
        <dbReference type="ARBA" id="ARBA00004721"/>
    </source>
</evidence>
<dbReference type="PRINTS" id="PR00385">
    <property type="entry name" value="P450"/>
</dbReference>
<evidence type="ECO:0000256" key="5">
    <source>
        <dbReference type="ARBA" id="ARBA00022617"/>
    </source>
</evidence>
<dbReference type="InterPro" id="IPR036396">
    <property type="entry name" value="Cyt_P450_sf"/>
</dbReference>
<dbReference type="GO" id="GO:0016020">
    <property type="term" value="C:membrane"/>
    <property type="evidence" value="ECO:0007669"/>
    <property type="project" value="UniProtKB-SubCell"/>
</dbReference>
<keyword evidence="11 14" id="KW-0503">Monooxygenase</keyword>
<evidence type="ECO:0000256" key="10">
    <source>
        <dbReference type="ARBA" id="ARBA00023004"/>
    </source>
</evidence>
<gene>
    <name evidence="15" type="ORF">D9619_010824</name>
</gene>
<dbReference type="GO" id="GO:0016705">
    <property type="term" value="F:oxidoreductase activity, acting on paired donors, with incorporation or reduction of molecular oxygen"/>
    <property type="evidence" value="ECO:0007669"/>
    <property type="project" value="InterPro"/>
</dbReference>
<evidence type="ECO:0000256" key="6">
    <source>
        <dbReference type="ARBA" id="ARBA00022692"/>
    </source>
</evidence>
<dbReference type="PRINTS" id="PR00463">
    <property type="entry name" value="EP450I"/>
</dbReference>
<feature type="binding site" description="axial binding residue" evidence="13">
    <location>
        <position position="490"/>
    </location>
    <ligand>
        <name>heme</name>
        <dbReference type="ChEBI" id="CHEBI:30413"/>
    </ligand>
    <ligandPart>
        <name>Fe</name>
        <dbReference type="ChEBI" id="CHEBI:18248"/>
    </ligandPart>
</feature>
<comment type="similarity">
    <text evidence="4 14">Belongs to the cytochrome P450 family.</text>
</comment>
<dbReference type="PROSITE" id="PS00086">
    <property type="entry name" value="CYTOCHROME_P450"/>
    <property type="match status" value="1"/>
</dbReference>
<dbReference type="Gene3D" id="1.10.630.10">
    <property type="entry name" value="Cytochrome P450"/>
    <property type="match status" value="1"/>
</dbReference>
<dbReference type="InterPro" id="IPR050121">
    <property type="entry name" value="Cytochrome_P450_monoxygenase"/>
</dbReference>
<evidence type="ECO:0000256" key="8">
    <source>
        <dbReference type="ARBA" id="ARBA00022989"/>
    </source>
</evidence>
<comment type="subcellular location">
    <subcellularLocation>
        <location evidence="2">Membrane</location>
    </subcellularLocation>
</comment>
<sequence length="554" mass="61735">MGLNIFSFLEFISSDRPLGLTQVLIALTAVFVGSRILKYRRDLQAVSHAPGLRVPFTPLGLPGALLPTTSWNAGLMFPWTWRKTLYARYGTDTISIVPYISGTAGFYTSNIDVARQVASPHKDRSYEKPLSASGSITLYGMNLVAADGDIWRRHRRIMGPAFNNELYKLVWSETLKIYSEMVDVEGFATRPESNVSAVQSLTFKLALVIIGRCGFGFPFTWTTDQESTTDASGEMSVQEALRIVADSNMVALLVPRWIRELIPTKFMREGLKAQDRLQAFMRAQVIQRKQDLASGASNSPASAAGKDAFTMLVEASENEGNAKLRLEDDELIGNVFIMLFAGHETTAHSIAATLGFLSLDPALQQEVYDQLVEVVGLEGDPQFGDYNKLDKVLAAFFEALRMFPSGHILIREAFEDTVLQIPNPNPVSGSEDEKITLPILKGTQVIVDMIGVQYNPRNFEDPYEYKPSRWRGVAVESEAFSAFSIGPRTCIGRKFATTEVVCFLTMLLRDFTIEPILQARETKEEWRARVLDATMVLTLGVKDVPLKFVRRQKA</sequence>
<accession>A0A8H5EZY3</accession>
<proteinExistence type="inferred from homology"/>
<keyword evidence="12" id="KW-0472">Membrane</keyword>
<keyword evidence="7 13" id="KW-0479">Metal-binding</keyword>
<organism evidence="15 16">
    <name type="scientific">Psilocybe cf. subviscida</name>
    <dbReference type="NCBI Taxonomy" id="2480587"/>
    <lineage>
        <taxon>Eukaryota</taxon>
        <taxon>Fungi</taxon>
        <taxon>Dikarya</taxon>
        <taxon>Basidiomycota</taxon>
        <taxon>Agaricomycotina</taxon>
        <taxon>Agaricomycetes</taxon>
        <taxon>Agaricomycetidae</taxon>
        <taxon>Agaricales</taxon>
        <taxon>Agaricineae</taxon>
        <taxon>Strophariaceae</taxon>
        <taxon>Psilocybe</taxon>
    </lineage>
</organism>
<dbReference type="Pfam" id="PF00067">
    <property type="entry name" value="p450"/>
    <property type="match status" value="1"/>
</dbReference>
<name>A0A8H5EZY3_9AGAR</name>
<evidence type="ECO:0008006" key="17">
    <source>
        <dbReference type="Google" id="ProtNLM"/>
    </source>
</evidence>
<reference evidence="15 16" key="1">
    <citation type="journal article" date="2020" name="ISME J.">
        <title>Uncovering the hidden diversity of litter-decomposition mechanisms in mushroom-forming fungi.</title>
        <authorList>
            <person name="Floudas D."/>
            <person name="Bentzer J."/>
            <person name="Ahren D."/>
            <person name="Johansson T."/>
            <person name="Persson P."/>
            <person name="Tunlid A."/>
        </authorList>
    </citation>
    <scope>NUCLEOTIDE SEQUENCE [LARGE SCALE GENOMIC DNA]</scope>
    <source>
        <strain evidence="15 16">CBS 101986</strain>
    </source>
</reference>
<dbReference type="GO" id="GO:0020037">
    <property type="term" value="F:heme binding"/>
    <property type="evidence" value="ECO:0007669"/>
    <property type="project" value="InterPro"/>
</dbReference>
<dbReference type="SUPFAM" id="SSF48264">
    <property type="entry name" value="Cytochrome P450"/>
    <property type="match status" value="1"/>
</dbReference>
<dbReference type="EMBL" id="JAACJJ010000030">
    <property type="protein sequence ID" value="KAF5318599.1"/>
    <property type="molecule type" value="Genomic_DNA"/>
</dbReference>
<dbReference type="InterPro" id="IPR001128">
    <property type="entry name" value="Cyt_P450"/>
</dbReference>
<comment type="pathway">
    <text evidence="3">Secondary metabolite biosynthesis; terpenoid biosynthesis.</text>
</comment>
<keyword evidence="10 13" id="KW-0408">Iron</keyword>
<evidence type="ECO:0000313" key="16">
    <source>
        <dbReference type="Proteomes" id="UP000567179"/>
    </source>
</evidence>
<keyword evidence="16" id="KW-1185">Reference proteome</keyword>
<dbReference type="GO" id="GO:0005506">
    <property type="term" value="F:iron ion binding"/>
    <property type="evidence" value="ECO:0007669"/>
    <property type="project" value="InterPro"/>
</dbReference>
<evidence type="ECO:0000256" key="12">
    <source>
        <dbReference type="ARBA" id="ARBA00023136"/>
    </source>
</evidence>
<evidence type="ECO:0000256" key="13">
    <source>
        <dbReference type="PIRSR" id="PIRSR602401-1"/>
    </source>
</evidence>
<dbReference type="InterPro" id="IPR017972">
    <property type="entry name" value="Cyt_P450_CS"/>
</dbReference>
<evidence type="ECO:0000313" key="15">
    <source>
        <dbReference type="EMBL" id="KAF5318599.1"/>
    </source>
</evidence>
<protein>
    <recommendedName>
        <fullName evidence="17">Cytochrome P450</fullName>
    </recommendedName>
</protein>
<dbReference type="OrthoDB" id="1470350at2759"/>
<dbReference type="PANTHER" id="PTHR24305">
    <property type="entry name" value="CYTOCHROME P450"/>
    <property type="match status" value="1"/>
</dbReference>
<keyword evidence="6" id="KW-0812">Transmembrane</keyword>
<dbReference type="Proteomes" id="UP000567179">
    <property type="component" value="Unassembled WGS sequence"/>
</dbReference>
<evidence type="ECO:0000256" key="4">
    <source>
        <dbReference type="ARBA" id="ARBA00010617"/>
    </source>
</evidence>
<evidence type="ECO:0000256" key="14">
    <source>
        <dbReference type="RuleBase" id="RU000461"/>
    </source>
</evidence>
<evidence type="ECO:0000256" key="11">
    <source>
        <dbReference type="ARBA" id="ARBA00023033"/>
    </source>
</evidence>
<evidence type="ECO:0000256" key="1">
    <source>
        <dbReference type="ARBA" id="ARBA00001971"/>
    </source>
</evidence>
<evidence type="ECO:0000256" key="9">
    <source>
        <dbReference type="ARBA" id="ARBA00023002"/>
    </source>
</evidence>
<dbReference type="GO" id="GO:0004497">
    <property type="term" value="F:monooxygenase activity"/>
    <property type="evidence" value="ECO:0007669"/>
    <property type="project" value="UniProtKB-KW"/>
</dbReference>
<keyword evidence="9 14" id="KW-0560">Oxidoreductase</keyword>
<comment type="cofactor">
    <cofactor evidence="1 13">
        <name>heme</name>
        <dbReference type="ChEBI" id="CHEBI:30413"/>
    </cofactor>
</comment>
<evidence type="ECO:0000256" key="2">
    <source>
        <dbReference type="ARBA" id="ARBA00004370"/>
    </source>
</evidence>
<keyword evidence="8" id="KW-1133">Transmembrane helix</keyword>
<dbReference type="PANTHER" id="PTHR24305:SF166">
    <property type="entry name" value="CYTOCHROME P450 12A4, MITOCHONDRIAL-RELATED"/>
    <property type="match status" value="1"/>
</dbReference>
<dbReference type="AlphaFoldDB" id="A0A8H5EZY3"/>
<comment type="caution">
    <text evidence="15">The sequence shown here is derived from an EMBL/GenBank/DDBJ whole genome shotgun (WGS) entry which is preliminary data.</text>
</comment>